<dbReference type="Pfam" id="PF01184">
    <property type="entry name" value="Gpr1_Fun34_YaaH"/>
    <property type="match status" value="1"/>
</dbReference>
<comment type="subcellular location">
    <subcellularLocation>
        <location evidence="1">Membrane</location>
        <topology evidence="1">Multi-pass membrane protein</topology>
    </subcellularLocation>
</comment>
<dbReference type="PANTHER" id="PTHR31123:SF1">
    <property type="entry name" value="ACCUMULATION OF DYADS PROTEIN 2-RELATED"/>
    <property type="match status" value="1"/>
</dbReference>
<sequence length="202" mass="21943">MTQDLRIANPAPLGLCAFALTMFTLSCYNAGIFGMTLSTPPNVITGLSLFYAGFAQLLAGMWEFKTGNTYGATAFTSYACFWLSYAAILIPGFGIQEAYNGGHEKEFVDAVAIFLLAWTIFTFLMWLGTLKANIAISSMFALLFLSLALLTISDFKRSPGFKRAGGYFGIVTALVAWYTAFAGILTHENSYFTLPVGNLSKS</sequence>
<dbReference type="InterPro" id="IPR047622">
    <property type="entry name" value="GPR1_FUN34_YAAH"/>
</dbReference>
<dbReference type="AlphaFoldDB" id="A0A8T0GUX5"/>
<evidence type="ECO:0000313" key="7">
    <source>
        <dbReference type="EMBL" id="KAG0561934.1"/>
    </source>
</evidence>
<gene>
    <name evidence="7" type="ORF">KC19_9G104200</name>
</gene>
<protein>
    <submittedName>
        <fullName evidence="7">Uncharacterized protein</fullName>
    </submittedName>
</protein>
<feature type="transmembrane region" description="Helical" evidence="6">
    <location>
        <begin position="107"/>
        <end position="128"/>
    </location>
</feature>
<dbReference type="OrthoDB" id="2012235at2759"/>
<dbReference type="InterPro" id="IPR051633">
    <property type="entry name" value="AceTr"/>
</dbReference>
<evidence type="ECO:0000256" key="5">
    <source>
        <dbReference type="ARBA" id="ARBA00023136"/>
    </source>
</evidence>
<comment type="caution">
    <text evidence="7">The sequence shown here is derived from an EMBL/GenBank/DDBJ whole genome shotgun (WGS) entry which is preliminary data.</text>
</comment>
<dbReference type="EMBL" id="CM026430">
    <property type="protein sequence ID" value="KAG0561934.1"/>
    <property type="molecule type" value="Genomic_DNA"/>
</dbReference>
<accession>A0A8T0GUX5</accession>
<dbReference type="GO" id="GO:0015123">
    <property type="term" value="F:acetate transmembrane transporter activity"/>
    <property type="evidence" value="ECO:0007669"/>
    <property type="project" value="TreeGrafter"/>
</dbReference>
<dbReference type="GO" id="GO:0005886">
    <property type="term" value="C:plasma membrane"/>
    <property type="evidence" value="ECO:0007669"/>
    <property type="project" value="TreeGrafter"/>
</dbReference>
<organism evidence="7 8">
    <name type="scientific">Ceratodon purpureus</name>
    <name type="common">Fire moss</name>
    <name type="synonym">Dicranum purpureum</name>
    <dbReference type="NCBI Taxonomy" id="3225"/>
    <lineage>
        <taxon>Eukaryota</taxon>
        <taxon>Viridiplantae</taxon>
        <taxon>Streptophyta</taxon>
        <taxon>Embryophyta</taxon>
        <taxon>Bryophyta</taxon>
        <taxon>Bryophytina</taxon>
        <taxon>Bryopsida</taxon>
        <taxon>Dicranidae</taxon>
        <taxon>Pseudoditrichales</taxon>
        <taxon>Ditrichaceae</taxon>
        <taxon>Ceratodon</taxon>
    </lineage>
</organism>
<reference evidence="7" key="1">
    <citation type="submission" date="2020-06" db="EMBL/GenBank/DDBJ databases">
        <title>WGS assembly of Ceratodon purpureus strain R40.</title>
        <authorList>
            <person name="Carey S.B."/>
            <person name="Jenkins J."/>
            <person name="Shu S."/>
            <person name="Lovell J.T."/>
            <person name="Sreedasyam A."/>
            <person name="Maumus F."/>
            <person name="Tiley G.P."/>
            <person name="Fernandez-Pozo N."/>
            <person name="Barry K."/>
            <person name="Chen C."/>
            <person name="Wang M."/>
            <person name="Lipzen A."/>
            <person name="Daum C."/>
            <person name="Saski C.A."/>
            <person name="Payton A.C."/>
            <person name="Mcbreen J.C."/>
            <person name="Conrad R.E."/>
            <person name="Kollar L.M."/>
            <person name="Olsson S."/>
            <person name="Huttunen S."/>
            <person name="Landis J.B."/>
            <person name="Wickett N.J."/>
            <person name="Johnson M.G."/>
            <person name="Rensing S.A."/>
            <person name="Grimwood J."/>
            <person name="Schmutz J."/>
            <person name="Mcdaniel S.F."/>
        </authorList>
    </citation>
    <scope>NUCLEOTIDE SEQUENCE</scope>
    <source>
        <strain evidence="7">R40</strain>
    </source>
</reference>
<keyword evidence="4 6" id="KW-1133">Transmembrane helix</keyword>
<feature type="transmembrane region" description="Helical" evidence="6">
    <location>
        <begin position="43"/>
        <end position="62"/>
    </location>
</feature>
<keyword evidence="5 6" id="KW-0472">Membrane</keyword>
<evidence type="ECO:0000256" key="4">
    <source>
        <dbReference type="ARBA" id="ARBA00022989"/>
    </source>
</evidence>
<feature type="transmembrane region" description="Helical" evidence="6">
    <location>
        <begin position="134"/>
        <end position="152"/>
    </location>
</feature>
<dbReference type="PANTHER" id="PTHR31123">
    <property type="entry name" value="ACCUMULATION OF DYADS PROTEIN 2-RELATED"/>
    <property type="match status" value="1"/>
</dbReference>
<name>A0A8T0GUX5_CERPU</name>
<proteinExistence type="inferred from homology"/>
<evidence type="ECO:0000256" key="1">
    <source>
        <dbReference type="ARBA" id="ARBA00004141"/>
    </source>
</evidence>
<dbReference type="InterPro" id="IPR000791">
    <property type="entry name" value="Gpr1/Fun34/SatP-like"/>
</dbReference>
<dbReference type="Proteomes" id="UP000822688">
    <property type="component" value="Chromosome 9"/>
</dbReference>
<evidence type="ECO:0000313" key="8">
    <source>
        <dbReference type="Proteomes" id="UP000822688"/>
    </source>
</evidence>
<keyword evidence="8" id="KW-1185">Reference proteome</keyword>
<dbReference type="PROSITE" id="PS51257">
    <property type="entry name" value="PROKAR_LIPOPROTEIN"/>
    <property type="match status" value="1"/>
</dbReference>
<evidence type="ECO:0000256" key="3">
    <source>
        <dbReference type="ARBA" id="ARBA00022692"/>
    </source>
</evidence>
<comment type="similarity">
    <text evidence="2">Belongs to the acetate uptake transporter (AceTr) (TC 2.A.96) family.</text>
</comment>
<evidence type="ECO:0000256" key="2">
    <source>
        <dbReference type="ARBA" id="ARBA00005587"/>
    </source>
</evidence>
<keyword evidence="3 6" id="KW-0812">Transmembrane</keyword>
<evidence type="ECO:0000256" key="6">
    <source>
        <dbReference type="SAM" id="Phobius"/>
    </source>
</evidence>
<feature type="transmembrane region" description="Helical" evidence="6">
    <location>
        <begin position="12"/>
        <end position="31"/>
    </location>
</feature>
<dbReference type="PROSITE" id="PS01114">
    <property type="entry name" value="GPR1_FUN34_YAAH"/>
    <property type="match status" value="1"/>
</dbReference>
<feature type="transmembrane region" description="Helical" evidence="6">
    <location>
        <begin position="164"/>
        <end position="185"/>
    </location>
</feature>
<dbReference type="NCBIfam" id="NF038013">
    <property type="entry name" value="AceTr_1"/>
    <property type="match status" value="1"/>
</dbReference>
<feature type="transmembrane region" description="Helical" evidence="6">
    <location>
        <begin position="74"/>
        <end position="95"/>
    </location>
</feature>